<protein>
    <submittedName>
        <fullName evidence="11">Threonine/serine exporter family protein</fullName>
    </submittedName>
    <submittedName>
        <fullName evidence="10">Uncharacterized conserved protein</fullName>
    </submittedName>
</protein>
<dbReference type="EMBL" id="CYXO01000002">
    <property type="protein sequence ID" value="CUM76413.1"/>
    <property type="molecule type" value="Genomic_DNA"/>
</dbReference>
<dbReference type="InterPro" id="IPR010619">
    <property type="entry name" value="ThrE-like_N"/>
</dbReference>
<name>A0A173YJL9_9FIRM</name>
<evidence type="ECO:0000256" key="5">
    <source>
        <dbReference type="ARBA" id="ARBA00023136"/>
    </source>
</evidence>
<evidence type="ECO:0000313" key="12">
    <source>
        <dbReference type="EMBL" id="NSE56639.1"/>
    </source>
</evidence>
<evidence type="ECO:0000313" key="13">
    <source>
        <dbReference type="Proteomes" id="UP000095439"/>
    </source>
</evidence>
<evidence type="ECO:0000256" key="2">
    <source>
        <dbReference type="ARBA" id="ARBA00022475"/>
    </source>
</evidence>
<evidence type="ECO:0000256" key="7">
    <source>
        <dbReference type="SAM" id="Phobius"/>
    </source>
</evidence>
<dbReference type="InterPro" id="IPR000182">
    <property type="entry name" value="GNAT_dom"/>
</dbReference>
<evidence type="ECO:0000256" key="3">
    <source>
        <dbReference type="ARBA" id="ARBA00022692"/>
    </source>
</evidence>
<reference evidence="13 14" key="1">
    <citation type="submission" date="2015-09" db="EMBL/GenBank/DDBJ databases">
        <authorList>
            <consortium name="Pathogen Informatics"/>
        </authorList>
    </citation>
    <scope>NUCLEOTIDE SEQUENCE [LARGE SCALE GENOMIC DNA]</scope>
    <source>
        <strain evidence="10 13">2789STDY5608866</strain>
        <strain evidence="9 14">2789STDY5834961</strain>
    </source>
</reference>
<dbReference type="PANTHER" id="PTHR34390">
    <property type="entry name" value="UPF0442 PROTEIN YJJB-RELATED"/>
    <property type="match status" value="1"/>
</dbReference>
<evidence type="ECO:0000256" key="4">
    <source>
        <dbReference type="ARBA" id="ARBA00022989"/>
    </source>
</evidence>
<dbReference type="EMBL" id="JAAIOD010000001">
    <property type="protein sequence ID" value="NSE56639.1"/>
    <property type="molecule type" value="Genomic_DNA"/>
</dbReference>
<feature type="transmembrane region" description="Helical" evidence="7">
    <location>
        <begin position="293"/>
        <end position="317"/>
    </location>
</feature>
<keyword evidence="5 7" id="KW-0472">Membrane</keyword>
<comment type="subcellular location">
    <subcellularLocation>
        <location evidence="1">Cell membrane</location>
        <topology evidence="1">Multi-pass membrane protein</topology>
    </subcellularLocation>
</comment>
<sequence length="386" mass="42948">MNIRQVTDGKEDYIELLRAGDPDESRIRKLLEKGELFLLEEHGKLRTLCIVIFSEEKKCEIKNIVTIKKDQGKGYGRYMIHYICEHYCAQYDWVYMKKERCLDIMEFCEKCGFSDEDEKYLKKELMSEIDTKRVINLAMEAGRMLLKNGGEIFRVEETMMRICHRFGVKYVDLFTLSHGLFICAGTDKEKLYTKVKQVPLSSTHLGIVAEVNDLSREIAAGHVGIEEAWKKLKQINKMPTKRISYQIAAAGLSAGGLGYLLGGTPMEAFVAIFVGCVVFAWSLFAGKHGISKILVHIVGGIIIASMALAAMQIPAFGNLRMEGIVTGGIMPLVPGLAFVNAIRDLADSDYLAGTVKMIDAVMVFVYIAIGVGAALTVYHHVLGGVL</sequence>
<proteinExistence type="inferred from homology"/>
<dbReference type="EMBL" id="CYYY01000003">
    <property type="protein sequence ID" value="CUN62938.1"/>
    <property type="molecule type" value="Genomic_DNA"/>
</dbReference>
<keyword evidence="3 7" id="KW-0812">Transmembrane</keyword>
<organism evidence="10 13">
    <name type="scientific">Dorea longicatena</name>
    <dbReference type="NCBI Taxonomy" id="88431"/>
    <lineage>
        <taxon>Bacteria</taxon>
        <taxon>Bacillati</taxon>
        <taxon>Bacillota</taxon>
        <taxon>Clostridia</taxon>
        <taxon>Lachnospirales</taxon>
        <taxon>Lachnospiraceae</taxon>
        <taxon>Dorea</taxon>
    </lineage>
</organism>
<comment type="similarity">
    <text evidence="6">Belongs to the ThrE exporter (TC 2.A.79) family.</text>
</comment>
<dbReference type="InterPro" id="IPR016181">
    <property type="entry name" value="Acyl_CoA_acyltransferase"/>
</dbReference>
<dbReference type="Proteomes" id="UP000446719">
    <property type="component" value="Unassembled WGS sequence"/>
</dbReference>
<keyword evidence="2" id="KW-1003">Cell membrane</keyword>
<evidence type="ECO:0000313" key="10">
    <source>
        <dbReference type="EMBL" id="CUN62938.1"/>
    </source>
</evidence>
<feature type="transmembrane region" description="Helical" evidence="7">
    <location>
        <begin position="268"/>
        <end position="286"/>
    </location>
</feature>
<feature type="transmembrane region" description="Helical" evidence="7">
    <location>
        <begin position="243"/>
        <end position="262"/>
    </location>
</feature>
<dbReference type="SUPFAM" id="SSF55729">
    <property type="entry name" value="Acyl-CoA N-acyltransferases (Nat)"/>
    <property type="match status" value="1"/>
</dbReference>
<reference evidence="11 15" key="2">
    <citation type="journal article" date="2019" name="Nat. Med.">
        <title>A library of human gut bacterial isolates paired with longitudinal multiomics data enables mechanistic microbiome research.</title>
        <authorList>
            <person name="Poyet M."/>
            <person name="Groussin M."/>
            <person name="Gibbons S.M."/>
            <person name="Avila-Pacheco J."/>
            <person name="Jiang X."/>
            <person name="Kearney S.M."/>
            <person name="Perrotta A.R."/>
            <person name="Berdy B."/>
            <person name="Zhao S."/>
            <person name="Lieberman T.D."/>
            <person name="Swanson P.K."/>
            <person name="Smith M."/>
            <person name="Roesemann S."/>
            <person name="Alexander J.E."/>
            <person name="Rich S.A."/>
            <person name="Livny J."/>
            <person name="Vlamakis H."/>
            <person name="Clish C."/>
            <person name="Bullock K."/>
            <person name="Deik A."/>
            <person name="Scott J."/>
            <person name="Pierce K.A."/>
            <person name="Xavier R.J."/>
            <person name="Alm E.J."/>
        </authorList>
    </citation>
    <scope>NUCLEOTIDE SEQUENCE [LARGE SCALE GENOMIC DNA]</scope>
    <source>
        <strain evidence="11 15">BIOML-A7</strain>
    </source>
</reference>
<dbReference type="GO" id="GO:0022857">
    <property type="term" value="F:transmembrane transporter activity"/>
    <property type="evidence" value="ECO:0007669"/>
    <property type="project" value="InterPro"/>
</dbReference>
<evidence type="ECO:0000313" key="11">
    <source>
        <dbReference type="EMBL" id="MZK16743.1"/>
    </source>
</evidence>
<evidence type="ECO:0000256" key="1">
    <source>
        <dbReference type="ARBA" id="ARBA00004651"/>
    </source>
</evidence>
<dbReference type="RefSeq" id="WP_006426761.1">
    <property type="nucleotide sequence ID" value="NZ_CABIWY010000003.1"/>
</dbReference>
<reference evidence="12" key="4">
    <citation type="submission" date="2020-02" db="EMBL/GenBank/DDBJ databases">
        <authorList>
            <person name="Littmann E."/>
            <person name="Sorbara M."/>
        </authorList>
    </citation>
    <scope>NUCLEOTIDE SEQUENCE</scope>
    <source>
        <strain evidence="12">MSK.10.16</strain>
    </source>
</reference>
<keyword evidence="4 7" id="KW-1133">Transmembrane helix</keyword>
<evidence type="ECO:0000313" key="15">
    <source>
        <dbReference type="Proteomes" id="UP000446719"/>
    </source>
</evidence>
<dbReference type="Gene3D" id="3.40.630.30">
    <property type="match status" value="1"/>
</dbReference>
<dbReference type="OrthoDB" id="9813917at2"/>
<dbReference type="PANTHER" id="PTHR34390:SF2">
    <property type="entry name" value="SUCCINATE TRANSPORTER SUBUNIT YJJP-RELATED"/>
    <property type="match status" value="1"/>
</dbReference>
<evidence type="ECO:0000259" key="8">
    <source>
        <dbReference type="PROSITE" id="PS51186"/>
    </source>
</evidence>
<dbReference type="GO" id="GO:0005886">
    <property type="term" value="C:plasma membrane"/>
    <property type="evidence" value="ECO:0007669"/>
    <property type="project" value="UniProtKB-SubCell"/>
</dbReference>
<dbReference type="Proteomes" id="UP000095597">
    <property type="component" value="Unassembled WGS sequence"/>
</dbReference>
<reference evidence="12" key="3">
    <citation type="journal article" date="2020" name="Cell Host Microbe">
        <title>Functional and Genomic Variation between Human-Derived Isolates of Lachnospiraceae Reveals Inter- and Intra-Species Diversity.</title>
        <authorList>
            <person name="Sorbara M.T."/>
            <person name="Littmann E.R."/>
            <person name="Fontana E."/>
            <person name="Moody T.U."/>
            <person name="Kohout C.E."/>
            <person name="Gjonbalaj M."/>
            <person name="Eaton V."/>
            <person name="Seok R."/>
            <person name="Leiner I.M."/>
            <person name="Pamer E.G."/>
        </authorList>
    </citation>
    <scope>NUCLEOTIDE SEQUENCE</scope>
    <source>
        <strain evidence="12">MSK.10.16</strain>
    </source>
</reference>
<evidence type="ECO:0000313" key="9">
    <source>
        <dbReference type="EMBL" id="CUM76413.1"/>
    </source>
</evidence>
<dbReference type="GO" id="GO:0016747">
    <property type="term" value="F:acyltransferase activity, transferring groups other than amino-acyl groups"/>
    <property type="evidence" value="ECO:0007669"/>
    <property type="project" value="InterPro"/>
</dbReference>
<dbReference type="PROSITE" id="PS51186">
    <property type="entry name" value="GNAT"/>
    <property type="match status" value="1"/>
</dbReference>
<dbReference type="EMBL" id="WWSB01000001">
    <property type="protein sequence ID" value="MZK16743.1"/>
    <property type="molecule type" value="Genomic_DNA"/>
</dbReference>
<dbReference type="Proteomes" id="UP000095439">
    <property type="component" value="Unassembled WGS sequence"/>
</dbReference>
<accession>A0A173YJL9</accession>
<dbReference type="AlphaFoldDB" id="A0A173YJL9"/>
<dbReference type="Pfam" id="PF06738">
    <property type="entry name" value="ThrE"/>
    <property type="match status" value="1"/>
</dbReference>
<evidence type="ECO:0000313" key="14">
    <source>
        <dbReference type="Proteomes" id="UP000095597"/>
    </source>
</evidence>
<feature type="transmembrane region" description="Helical" evidence="7">
    <location>
        <begin position="323"/>
        <end position="342"/>
    </location>
</feature>
<dbReference type="Proteomes" id="UP000724058">
    <property type="component" value="Unassembled WGS sequence"/>
</dbReference>
<evidence type="ECO:0000256" key="6">
    <source>
        <dbReference type="ARBA" id="ARBA00034125"/>
    </source>
</evidence>
<dbReference type="InterPro" id="IPR050539">
    <property type="entry name" value="ThrE_Dicarb/AminoAcid_Exp"/>
</dbReference>
<feature type="domain" description="N-acetyltransferase" evidence="8">
    <location>
        <begin position="1"/>
        <end position="132"/>
    </location>
</feature>
<feature type="transmembrane region" description="Helical" evidence="7">
    <location>
        <begin position="363"/>
        <end position="381"/>
    </location>
</feature>
<gene>
    <name evidence="10" type="ORF">ERS852423_01007</name>
    <name evidence="9" type="ORF">ERS852573_00421</name>
    <name evidence="12" type="ORF">G4332_00615</name>
    <name evidence="11" type="ORF">GT565_01115</name>
</gene>
<dbReference type="GeneID" id="93136640"/>
<dbReference type="GO" id="GO:0015744">
    <property type="term" value="P:succinate transport"/>
    <property type="evidence" value="ECO:0007669"/>
    <property type="project" value="TreeGrafter"/>
</dbReference>